<protein>
    <submittedName>
        <fullName evidence="1">Uncharacterized protein</fullName>
    </submittedName>
</protein>
<reference evidence="1" key="1">
    <citation type="submission" date="2019-03" db="EMBL/GenBank/DDBJ databases">
        <title>Single cell metagenomics reveals metabolic interactions within the superorganism composed of flagellate Streblomastix strix and complex community of Bacteroidetes bacteria on its surface.</title>
        <authorList>
            <person name="Treitli S.C."/>
            <person name="Kolisko M."/>
            <person name="Husnik F."/>
            <person name="Keeling P."/>
            <person name="Hampl V."/>
        </authorList>
    </citation>
    <scope>NUCLEOTIDE SEQUENCE</scope>
    <source>
        <strain evidence="1">STM</strain>
    </source>
</reference>
<dbReference type="EMBL" id="SNRY01000067">
    <property type="protein sequence ID" value="KAA6348483.1"/>
    <property type="molecule type" value="Genomic_DNA"/>
</dbReference>
<organism evidence="1">
    <name type="scientific">termite gut metagenome</name>
    <dbReference type="NCBI Taxonomy" id="433724"/>
    <lineage>
        <taxon>unclassified sequences</taxon>
        <taxon>metagenomes</taxon>
        <taxon>organismal metagenomes</taxon>
    </lineage>
</organism>
<gene>
    <name evidence="1" type="ORF">EZS27_004083</name>
</gene>
<name>A0A5J4STD0_9ZZZZ</name>
<dbReference type="AlphaFoldDB" id="A0A5J4STD0"/>
<accession>A0A5J4STD0</accession>
<evidence type="ECO:0000313" key="1">
    <source>
        <dbReference type="EMBL" id="KAA6348483.1"/>
    </source>
</evidence>
<comment type="caution">
    <text evidence="1">The sequence shown here is derived from an EMBL/GenBank/DDBJ whole genome shotgun (WGS) entry which is preliminary data.</text>
</comment>
<sequence>MISDNIIKVKFITDTLKEMANISYSRELERFTQYLRSKSGSTRNALSAPEYSLVASGSRFQVVAYITRQLRFQDMGVRKLYTKPLFAVLQRTRNLLQQGLHEEIKEAIRKELRQALNN</sequence>
<proteinExistence type="predicted"/>